<feature type="domain" description="Alcohol dehydrogenase-like C-terminal" evidence="6">
    <location>
        <begin position="216"/>
        <end position="347"/>
    </location>
</feature>
<evidence type="ECO:0000256" key="4">
    <source>
        <dbReference type="ARBA" id="ARBA00023002"/>
    </source>
</evidence>
<evidence type="ECO:0000256" key="3">
    <source>
        <dbReference type="ARBA" id="ARBA00022833"/>
    </source>
</evidence>
<dbReference type="Pfam" id="PF08240">
    <property type="entry name" value="ADH_N"/>
    <property type="match status" value="1"/>
</dbReference>
<evidence type="ECO:0000256" key="5">
    <source>
        <dbReference type="RuleBase" id="RU361277"/>
    </source>
</evidence>
<dbReference type="RefSeq" id="XP_056693844.1">
    <property type="nucleotide sequence ID" value="XM_056837866.1"/>
</dbReference>
<gene>
    <name evidence="9" type="primary">LOC110805106</name>
</gene>
<keyword evidence="2 5" id="KW-0479">Metal-binding</keyword>
<dbReference type="Pfam" id="PF00107">
    <property type="entry name" value="ADH_zinc_N"/>
    <property type="match status" value="1"/>
</dbReference>
<keyword evidence="8" id="KW-1185">Reference proteome</keyword>
<keyword evidence="3 5" id="KW-0862">Zinc</keyword>
<evidence type="ECO:0000256" key="1">
    <source>
        <dbReference type="ARBA" id="ARBA00001947"/>
    </source>
</evidence>
<dbReference type="SUPFAM" id="SSF50129">
    <property type="entry name" value="GroES-like"/>
    <property type="match status" value="2"/>
</dbReference>
<dbReference type="InterPro" id="IPR013149">
    <property type="entry name" value="ADH-like_C"/>
</dbReference>
<dbReference type="InterPro" id="IPR011032">
    <property type="entry name" value="GroES-like_sf"/>
</dbReference>
<dbReference type="PANTHER" id="PTHR43880:SF10">
    <property type="entry name" value="ALCOHOL DEHYDROGENASE-LIKE 2"/>
    <property type="match status" value="1"/>
</dbReference>
<evidence type="ECO:0000313" key="8">
    <source>
        <dbReference type="Proteomes" id="UP000813463"/>
    </source>
</evidence>
<dbReference type="InterPro" id="IPR013154">
    <property type="entry name" value="ADH-like_N"/>
</dbReference>
<dbReference type="PROSITE" id="PS00059">
    <property type="entry name" value="ADH_ZINC"/>
    <property type="match status" value="1"/>
</dbReference>
<dbReference type="Gene3D" id="3.90.180.10">
    <property type="entry name" value="Medium-chain alcohol dehydrogenases, catalytic domain"/>
    <property type="match status" value="1"/>
</dbReference>
<dbReference type="InterPro" id="IPR036291">
    <property type="entry name" value="NAD(P)-bd_dom_sf"/>
</dbReference>
<accession>A0ABM3RE17</accession>
<dbReference type="Gene3D" id="3.40.50.720">
    <property type="entry name" value="NAD(P)-binding Rossmann-like Domain"/>
    <property type="match status" value="1"/>
</dbReference>
<reference evidence="9" key="2">
    <citation type="submission" date="2025-08" db="UniProtKB">
        <authorList>
            <consortium name="RefSeq"/>
        </authorList>
    </citation>
    <scope>IDENTIFICATION</scope>
    <source>
        <tissue evidence="9">Leaf</tissue>
    </source>
</reference>
<dbReference type="InterPro" id="IPR002328">
    <property type="entry name" value="ADH_Zn_CS"/>
</dbReference>
<name>A0ABM3RE17_SPIOL</name>
<comment type="similarity">
    <text evidence="5">Belongs to the zinc-containing alcohol dehydrogenase family.</text>
</comment>
<dbReference type="SUPFAM" id="SSF51735">
    <property type="entry name" value="NAD(P)-binding Rossmann-fold domains"/>
    <property type="match status" value="1"/>
</dbReference>
<dbReference type="PANTHER" id="PTHR43880">
    <property type="entry name" value="ALCOHOL DEHYDROGENASE"/>
    <property type="match status" value="1"/>
</dbReference>
<protein>
    <submittedName>
        <fullName evidence="9">Alcohol dehydrogenase-like 2 isoform X1</fullName>
    </submittedName>
</protein>
<reference evidence="8" key="1">
    <citation type="journal article" date="2021" name="Nat. Commun.">
        <title>Genomic analyses provide insights into spinach domestication and the genetic basis of agronomic traits.</title>
        <authorList>
            <person name="Cai X."/>
            <person name="Sun X."/>
            <person name="Xu C."/>
            <person name="Sun H."/>
            <person name="Wang X."/>
            <person name="Ge C."/>
            <person name="Zhang Z."/>
            <person name="Wang Q."/>
            <person name="Fei Z."/>
            <person name="Jiao C."/>
            <person name="Wang Q."/>
        </authorList>
    </citation>
    <scope>NUCLEOTIDE SEQUENCE [LARGE SCALE GENOMIC DNA]</scope>
    <source>
        <strain evidence="8">cv. Varoflay</strain>
    </source>
</reference>
<evidence type="ECO:0000259" key="6">
    <source>
        <dbReference type="Pfam" id="PF00107"/>
    </source>
</evidence>
<organism evidence="8 9">
    <name type="scientific">Spinacia oleracea</name>
    <name type="common">Spinach</name>
    <dbReference type="NCBI Taxonomy" id="3562"/>
    <lineage>
        <taxon>Eukaryota</taxon>
        <taxon>Viridiplantae</taxon>
        <taxon>Streptophyta</taxon>
        <taxon>Embryophyta</taxon>
        <taxon>Tracheophyta</taxon>
        <taxon>Spermatophyta</taxon>
        <taxon>Magnoliopsida</taxon>
        <taxon>eudicotyledons</taxon>
        <taxon>Gunneridae</taxon>
        <taxon>Pentapetalae</taxon>
        <taxon>Caryophyllales</taxon>
        <taxon>Chenopodiaceae</taxon>
        <taxon>Chenopodioideae</taxon>
        <taxon>Anserineae</taxon>
        <taxon>Spinacia</taxon>
    </lineage>
</organism>
<sequence>MEEDLKANLATETTGKPIICKAAVCRKAGEALVIEDIEVAPPKAWEVRIKILCTSLCHTDLSFWKLDLGPIAAFPRIFGHEAVGIVESVGEHVEEVSEGDTVVPVFFPECGDCRDCKSSKSNVCTKFVNKYYNAMPRDEVGRFKDMFGEPIHHFVHVSSFSEYTVVDITQVVKISPQLPVEKACLLSCGVATGIGAVWKVARVEEGSIVAIFGLGAVGLAAVQTAKLQGASMIIGVDSNPEKEDIGKRFGITNFIDPKSCGEKKPSQVIKELTDGGADYCFECIGSAAVMQDAVESSREGWGRTVILGVEPRGIPLSLDCLDILKGKTVVGSLFGGIKPKLDIPALVQKCMNEELNLDGFITHEVSFHDINKAFDYLIQGQSLRCIIWMDK</sequence>
<feature type="domain" description="Alcohol dehydrogenase-like N-terminal" evidence="7">
    <location>
        <begin position="46"/>
        <end position="175"/>
    </location>
</feature>
<keyword evidence="4" id="KW-0560">Oxidoreductase</keyword>
<dbReference type="Proteomes" id="UP000813463">
    <property type="component" value="Chromosome 2"/>
</dbReference>
<comment type="cofactor">
    <cofactor evidence="1 5">
        <name>Zn(2+)</name>
        <dbReference type="ChEBI" id="CHEBI:29105"/>
    </cofactor>
</comment>
<evidence type="ECO:0000259" key="7">
    <source>
        <dbReference type="Pfam" id="PF08240"/>
    </source>
</evidence>
<evidence type="ECO:0000313" key="9">
    <source>
        <dbReference type="RefSeq" id="XP_056693844.1"/>
    </source>
</evidence>
<dbReference type="GeneID" id="110805106"/>
<proteinExistence type="inferred from homology"/>
<evidence type="ECO:0000256" key="2">
    <source>
        <dbReference type="ARBA" id="ARBA00022723"/>
    </source>
</evidence>